<evidence type="ECO:0008006" key="3">
    <source>
        <dbReference type="Google" id="ProtNLM"/>
    </source>
</evidence>
<dbReference type="RefSeq" id="WP_379277369.1">
    <property type="nucleotide sequence ID" value="NZ_JBHUGT010000042.1"/>
</dbReference>
<dbReference type="EMBL" id="JBHUMY010000032">
    <property type="protein sequence ID" value="MFD2662684.1"/>
    <property type="molecule type" value="Genomic_DNA"/>
</dbReference>
<dbReference type="Proteomes" id="UP001597493">
    <property type="component" value="Unassembled WGS sequence"/>
</dbReference>
<evidence type="ECO:0000313" key="1">
    <source>
        <dbReference type="EMBL" id="MFD2662684.1"/>
    </source>
</evidence>
<keyword evidence="2" id="KW-1185">Reference proteome</keyword>
<protein>
    <recommendedName>
        <fullName evidence="3">Nucleotidyltransferase family protein</fullName>
    </recommendedName>
</protein>
<accession>A0ABW5R1Z6</accession>
<organism evidence="1 2">
    <name type="scientific">Paenibacillus thailandensis</name>
    <dbReference type="NCBI Taxonomy" id="393250"/>
    <lineage>
        <taxon>Bacteria</taxon>
        <taxon>Bacillati</taxon>
        <taxon>Bacillota</taxon>
        <taxon>Bacilli</taxon>
        <taxon>Bacillales</taxon>
        <taxon>Paenibacillaceae</taxon>
        <taxon>Paenibacillus</taxon>
    </lineage>
</organism>
<evidence type="ECO:0000313" key="2">
    <source>
        <dbReference type="Proteomes" id="UP001597493"/>
    </source>
</evidence>
<gene>
    <name evidence="1" type="ORF">ACFSW5_20715</name>
</gene>
<reference evidence="2" key="1">
    <citation type="journal article" date="2019" name="Int. J. Syst. Evol. Microbiol.">
        <title>The Global Catalogue of Microorganisms (GCM) 10K type strain sequencing project: providing services to taxonomists for standard genome sequencing and annotation.</title>
        <authorList>
            <consortium name="The Broad Institute Genomics Platform"/>
            <consortium name="The Broad Institute Genome Sequencing Center for Infectious Disease"/>
            <person name="Wu L."/>
            <person name="Ma J."/>
        </authorList>
    </citation>
    <scope>NUCLEOTIDE SEQUENCE [LARGE SCALE GENOMIC DNA]</scope>
    <source>
        <strain evidence="2">TISTR 1827</strain>
    </source>
</reference>
<comment type="caution">
    <text evidence="1">The sequence shown here is derived from an EMBL/GenBank/DDBJ whole genome shotgun (WGS) entry which is preliminary data.</text>
</comment>
<name>A0ABW5R1Z6_9BACL</name>
<sequence>MERYQLLQTIFERLSIDGAIDAQFVRKHRLENYLFHFGNSSDTAARFKHDSERIVDLHKDKERFLKDFYNKTGVKPLIIKGFSTYYLIKHEGLIRKSNDIDLFVEEPSKYIEKLVQNGFLEIVSPNAHEYSTLIKDTIEIDLHKYFIVRAYPSDIGEHPENSEIVTKEKMYDSGQIHFGEILEHAVEFPYCFVPNATFSVLISCINLFNDYIVGFAKTPCIKLIECIEIIELRENENFNGELFKALTAKYNAFDAVSFTNDFIRDLTGETLFKDAEMRYSRYPQLFYWNFNTWVTPDETTDVLTVDSLEKISFPIKPTVIDLNAPAVTYSNKSKESPLRGIEKNSSGNTPEIRLTMKWKRDLFVIVEVKTRLSIRGDIIHINTGGIRRTFHGSKIEYIDKHLYEYIPGTHGYTVIFKINEKDMPALNRVRKLRMIVFVEQKTERSVSSNHYLLELTGTDSEMR</sequence>
<proteinExistence type="predicted"/>